<dbReference type="CDD" id="cd07043">
    <property type="entry name" value="STAS_anti-anti-sigma_factors"/>
    <property type="match status" value="1"/>
</dbReference>
<evidence type="ECO:0000313" key="4">
    <source>
        <dbReference type="EMBL" id="EAR08445.1"/>
    </source>
</evidence>
<dbReference type="PANTHER" id="PTHR33495:SF2">
    <property type="entry name" value="ANTI-SIGMA FACTOR ANTAGONIST TM_1081-RELATED"/>
    <property type="match status" value="1"/>
</dbReference>
<dbReference type="PROSITE" id="PS50801">
    <property type="entry name" value="STAS"/>
    <property type="match status" value="1"/>
</dbReference>
<sequence length="118" mass="12949">MALNITVTDETDSTLRLNLDGSLDSDTYAQLESLLASKVTDHTKLVAMNLADLKFISSSGLRVFFKTIKQLKKNGGKVAVSHMQPGVKKVFEIVKALPDLSIFASVEELDAYLASFQR</sequence>
<name>A4BH97_9GAMM</name>
<accession>A4BH97</accession>
<dbReference type="EMBL" id="AAOE01000020">
    <property type="protein sequence ID" value="EAR08445.1"/>
    <property type="molecule type" value="Genomic_DNA"/>
</dbReference>
<comment type="similarity">
    <text evidence="1 2">Belongs to the anti-sigma-factor antagonist family.</text>
</comment>
<dbReference type="InterPro" id="IPR002645">
    <property type="entry name" value="STAS_dom"/>
</dbReference>
<dbReference type="GO" id="GO:0043856">
    <property type="term" value="F:anti-sigma factor antagonist activity"/>
    <property type="evidence" value="ECO:0007669"/>
    <property type="project" value="InterPro"/>
</dbReference>
<keyword evidence="5" id="KW-1185">Reference proteome</keyword>
<dbReference type="InterPro" id="IPR036513">
    <property type="entry name" value="STAS_dom_sf"/>
</dbReference>
<reference evidence="4 5" key="1">
    <citation type="submission" date="2006-02" db="EMBL/GenBank/DDBJ databases">
        <authorList>
            <person name="Pinhassi J."/>
            <person name="Pedros-Alio C."/>
            <person name="Ferriera S."/>
            <person name="Johnson J."/>
            <person name="Kravitz S."/>
            <person name="Halpern A."/>
            <person name="Remington K."/>
            <person name="Beeson K."/>
            <person name="Tran B."/>
            <person name="Rogers Y.-H."/>
            <person name="Friedman R."/>
            <person name="Venter J.C."/>
        </authorList>
    </citation>
    <scope>NUCLEOTIDE SEQUENCE [LARGE SCALE GENOMIC DNA]</scope>
    <source>
        <strain evidence="4 5">MED297</strain>
    </source>
</reference>
<evidence type="ECO:0000256" key="1">
    <source>
        <dbReference type="ARBA" id="ARBA00009013"/>
    </source>
</evidence>
<dbReference type="OrthoDB" id="9808221at2"/>
<dbReference type="RefSeq" id="WP_008043955.1">
    <property type="nucleotide sequence ID" value="NZ_CH724150.1"/>
</dbReference>
<gene>
    <name evidence="4" type="ORF">MED297_17672</name>
</gene>
<dbReference type="Pfam" id="PF01740">
    <property type="entry name" value="STAS"/>
    <property type="match status" value="1"/>
</dbReference>
<organism evidence="4 5">
    <name type="scientific">Reinekea blandensis MED297</name>
    <dbReference type="NCBI Taxonomy" id="314283"/>
    <lineage>
        <taxon>Bacteria</taxon>
        <taxon>Pseudomonadati</taxon>
        <taxon>Pseudomonadota</taxon>
        <taxon>Gammaproteobacteria</taxon>
        <taxon>Oceanospirillales</taxon>
        <taxon>Saccharospirillaceae</taxon>
        <taxon>Reinekea</taxon>
    </lineage>
</organism>
<dbReference type="NCBIfam" id="TIGR00377">
    <property type="entry name" value="ant_ant_sig"/>
    <property type="match status" value="1"/>
</dbReference>
<dbReference type="HOGENOM" id="CLU_115403_9_0_6"/>
<dbReference type="InterPro" id="IPR003658">
    <property type="entry name" value="Anti-sigma_ant"/>
</dbReference>
<protein>
    <recommendedName>
        <fullName evidence="2">Anti-sigma factor antagonist</fullName>
    </recommendedName>
</protein>
<dbReference type="Proteomes" id="UP000005953">
    <property type="component" value="Unassembled WGS sequence"/>
</dbReference>
<dbReference type="AlphaFoldDB" id="A4BH97"/>
<dbReference type="SUPFAM" id="SSF52091">
    <property type="entry name" value="SpoIIaa-like"/>
    <property type="match status" value="1"/>
</dbReference>
<evidence type="ECO:0000256" key="2">
    <source>
        <dbReference type="RuleBase" id="RU003749"/>
    </source>
</evidence>
<dbReference type="PANTHER" id="PTHR33495">
    <property type="entry name" value="ANTI-SIGMA FACTOR ANTAGONIST TM_1081-RELATED-RELATED"/>
    <property type="match status" value="1"/>
</dbReference>
<evidence type="ECO:0000259" key="3">
    <source>
        <dbReference type="PROSITE" id="PS50801"/>
    </source>
</evidence>
<dbReference type="STRING" id="314283.MED297_17672"/>
<comment type="caution">
    <text evidence="4">The sequence shown here is derived from an EMBL/GenBank/DDBJ whole genome shotgun (WGS) entry which is preliminary data.</text>
</comment>
<dbReference type="Gene3D" id="3.30.750.24">
    <property type="entry name" value="STAS domain"/>
    <property type="match status" value="1"/>
</dbReference>
<feature type="domain" description="STAS" evidence="3">
    <location>
        <begin position="4"/>
        <end position="113"/>
    </location>
</feature>
<evidence type="ECO:0000313" key="5">
    <source>
        <dbReference type="Proteomes" id="UP000005953"/>
    </source>
</evidence>
<proteinExistence type="inferred from homology"/>